<feature type="region of interest" description="Disordered" evidence="1">
    <location>
        <begin position="80"/>
        <end position="106"/>
    </location>
</feature>
<protein>
    <submittedName>
        <fullName evidence="2">Uncharacterized protein</fullName>
    </submittedName>
</protein>
<keyword evidence="3" id="KW-1185">Reference proteome</keyword>
<evidence type="ECO:0000313" key="2">
    <source>
        <dbReference type="EMBL" id="GFS40430.1"/>
    </source>
</evidence>
<reference evidence="3" key="1">
    <citation type="submission" date="2019-07" db="EMBL/GenBank/DDBJ databases">
        <title>De Novo Assembly of kiwifruit Actinidia rufa.</title>
        <authorList>
            <person name="Sugita-Konishi S."/>
            <person name="Sato K."/>
            <person name="Mori E."/>
            <person name="Abe Y."/>
            <person name="Kisaki G."/>
            <person name="Hamano K."/>
            <person name="Suezawa K."/>
            <person name="Otani M."/>
            <person name="Fukuda T."/>
            <person name="Manabe T."/>
            <person name="Gomi K."/>
            <person name="Tabuchi M."/>
            <person name="Akimitsu K."/>
            <person name="Kataoka I."/>
        </authorList>
    </citation>
    <scope>NUCLEOTIDE SEQUENCE [LARGE SCALE GENOMIC DNA]</scope>
    <source>
        <strain evidence="3">cv. Fuchu</strain>
    </source>
</reference>
<proteinExistence type="predicted"/>
<dbReference type="AlphaFoldDB" id="A0A7J0DQQ1"/>
<dbReference type="OrthoDB" id="1938551at2759"/>
<accession>A0A7J0DQQ1</accession>
<dbReference type="EMBL" id="BJWL01000348">
    <property type="protein sequence ID" value="GFS40430.1"/>
    <property type="molecule type" value="Genomic_DNA"/>
</dbReference>
<feature type="compositionally biased region" description="Polar residues" evidence="1">
    <location>
        <begin position="39"/>
        <end position="50"/>
    </location>
</feature>
<name>A0A7J0DQQ1_9ERIC</name>
<evidence type="ECO:0000256" key="1">
    <source>
        <dbReference type="SAM" id="MobiDB-lite"/>
    </source>
</evidence>
<evidence type="ECO:0000313" key="3">
    <source>
        <dbReference type="Proteomes" id="UP000585474"/>
    </source>
</evidence>
<dbReference type="Proteomes" id="UP000585474">
    <property type="component" value="Unassembled WGS sequence"/>
</dbReference>
<feature type="compositionally biased region" description="Basic residues" evidence="1">
    <location>
        <begin position="29"/>
        <end position="38"/>
    </location>
</feature>
<feature type="region of interest" description="Disordered" evidence="1">
    <location>
        <begin position="19"/>
        <end position="54"/>
    </location>
</feature>
<sequence length="653" mass="72624">MDPLSAFIHQVQEIVVPSIETGYSTELKKTKKKKKKQRQGNGQKNSQIKNEVTAHAVKEKQAGDVDDNQCVIYATNDSARSDNNRIHSDGLVENPLHDNRSSTADNQVQDVVELSKLFEARHSNKPKKKKVKELKNPLTEKSATILNKCMQNQAENEDGGQCGNYDRNECARYKTTNVIANERANVPDDDQSNTADHQVQDVSVLSMAFEAGHSNKPKKKKRKGLENPLTEKSATILNKYMGNQVEDEDGGHCGNYDCTECASPPPLFLYTDDGSGFGVLVFLSTELQFLELPLLLVEDWLWVSGYWVCANKQLGCVVDFCWVSIVPASIVRRLFLLDGCFVNTYESGQFLDLSAIAGSNDLSEFDREELEEVSEATPTMLGEENLISTPAARQIAPEKTEAGEVAAKQQQKNPTPAYVQVAASRWEHSLIVYVGGRFPRIRALSLIVEAWKVILEHTGQSHGKYQMDPRRFDSPGDTTLQSTVPDLRVKAIKLAEAELSFCSQLAKAKYLKNSDKGIKLFHDLIKSNKIKNQIISLTKADGAATTSPNQPTEITPRNKILIHDYKNLLGRKTECPKMEREMLAKGTLVQEDLSLLLTRLVLDEEIKTALFGIGDDKTPGLDGLSPILEDLIDPAQSAFAPNRSMTENIYLVK</sequence>
<comment type="caution">
    <text evidence="2">The sequence shown here is derived from an EMBL/GenBank/DDBJ whole genome shotgun (WGS) entry which is preliminary data.</text>
</comment>
<gene>
    <name evidence="2" type="ORF">Acr_00g0068500</name>
</gene>
<organism evidence="2 3">
    <name type="scientific">Actinidia rufa</name>
    <dbReference type="NCBI Taxonomy" id="165716"/>
    <lineage>
        <taxon>Eukaryota</taxon>
        <taxon>Viridiplantae</taxon>
        <taxon>Streptophyta</taxon>
        <taxon>Embryophyta</taxon>
        <taxon>Tracheophyta</taxon>
        <taxon>Spermatophyta</taxon>
        <taxon>Magnoliopsida</taxon>
        <taxon>eudicotyledons</taxon>
        <taxon>Gunneridae</taxon>
        <taxon>Pentapetalae</taxon>
        <taxon>asterids</taxon>
        <taxon>Ericales</taxon>
        <taxon>Actinidiaceae</taxon>
        <taxon>Actinidia</taxon>
    </lineage>
</organism>
<feature type="compositionally biased region" description="Basic and acidic residues" evidence="1">
    <location>
        <begin position="80"/>
        <end position="100"/>
    </location>
</feature>